<dbReference type="InterPro" id="IPR036047">
    <property type="entry name" value="F-box-like_dom_sf"/>
</dbReference>
<organism evidence="2 3">
    <name type="scientific">Arabidopsis thaliana</name>
    <name type="common">Mouse-ear cress</name>
    <dbReference type="NCBI Taxonomy" id="3702"/>
    <lineage>
        <taxon>Eukaryota</taxon>
        <taxon>Viridiplantae</taxon>
        <taxon>Streptophyta</taxon>
        <taxon>Embryophyta</taxon>
        <taxon>Tracheophyta</taxon>
        <taxon>Spermatophyta</taxon>
        <taxon>Magnoliopsida</taxon>
        <taxon>eudicotyledons</taxon>
        <taxon>Gunneridae</taxon>
        <taxon>Pentapetalae</taxon>
        <taxon>rosids</taxon>
        <taxon>malvids</taxon>
        <taxon>Brassicales</taxon>
        <taxon>Brassicaceae</taxon>
        <taxon>Camelineae</taxon>
        <taxon>Arabidopsis</taxon>
    </lineage>
</organism>
<dbReference type="InterPro" id="IPR001810">
    <property type="entry name" value="F-box_dom"/>
</dbReference>
<protein>
    <recommendedName>
        <fullName evidence="1">F-box domain-containing protein</fullName>
    </recommendedName>
</protein>
<dbReference type="PANTHER" id="PTHR31672:SF13">
    <property type="entry name" value="F-BOX PROTEIN CPR30-LIKE"/>
    <property type="match status" value="1"/>
</dbReference>
<dbReference type="PANTHER" id="PTHR31672">
    <property type="entry name" value="BNACNNG10540D PROTEIN"/>
    <property type="match status" value="1"/>
</dbReference>
<accession>A0A654FVI0</accession>
<sequence length="330" mass="38524">MVLDLPPDLVEEILSRVPAKNLWGLRFTCKQWCALFKDQRFTEKQVRKSAKQCMLLMLKDYRVCSMSVNNLHESDKNADDPSTVFMGELDLKDSRTISDQVDVSEIFHRDGLLLCSTKDNSLVVWNPCTGQTKWIQHIHAPYTRKEEGRPMYFLGYGNNKSHRSYKILRYWDDATLSNQVVEFEIYDFSSDSWRVLNNVTCNFVPRRALNVSLFRFRADFRILDHKTIALSVVREEQLSFLLQLRGASKVDVWVTNKIDTKQVLWSKFFTVDIYIPRQKLSFDVSFVIDKVKRVAVGCEPRNSKKIKNVVYIVGEDRGYSEIDYGQEENS</sequence>
<dbReference type="CDD" id="cd22157">
    <property type="entry name" value="F-box_AtFBW1-like"/>
    <property type="match status" value="1"/>
</dbReference>
<dbReference type="AlphaFoldDB" id="A0A654FVI0"/>
<dbReference type="Gene3D" id="1.20.1280.50">
    <property type="match status" value="1"/>
</dbReference>
<dbReference type="InterPro" id="IPR006527">
    <property type="entry name" value="F-box-assoc_dom_typ1"/>
</dbReference>
<dbReference type="Proteomes" id="UP000426265">
    <property type="component" value="Unassembled WGS sequence"/>
</dbReference>
<evidence type="ECO:0000313" key="3">
    <source>
        <dbReference type="Proteomes" id="UP000426265"/>
    </source>
</evidence>
<dbReference type="SMART" id="SM00256">
    <property type="entry name" value="FBOX"/>
    <property type="match status" value="1"/>
</dbReference>
<dbReference type="Pfam" id="PF00646">
    <property type="entry name" value="F-box"/>
    <property type="match status" value="1"/>
</dbReference>
<evidence type="ECO:0000259" key="1">
    <source>
        <dbReference type="PROSITE" id="PS50181"/>
    </source>
</evidence>
<dbReference type="EMBL" id="CACRSJ010000109">
    <property type="protein sequence ID" value="VYS64769.1"/>
    <property type="molecule type" value="Genomic_DNA"/>
</dbReference>
<feature type="domain" description="F-box" evidence="1">
    <location>
        <begin position="1"/>
        <end position="45"/>
    </location>
</feature>
<dbReference type="SUPFAM" id="SSF81383">
    <property type="entry name" value="F-box domain"/>
    <property type="match status" value="1"/>
</dbReference>
<dbReference type="InterPro" id="IPR050796">
    <property type="entry name" value="SCF_F-box_component"/>
</dbReference>
<dbReference type="PROSITE" id="PS50181">
    <property type="entry name" value="FBOX"/>
    <property type="match status" value="1"/>
</dbReference>
<dbReference type="InterPro" id="IPR017451">
    <property type="entry name" value="F-box-assoc_interact_dom"/>
</dbReference>
<evidence type="ECO:0000313" key="2">
    <source>
        <dbReference type="EMBL" id="VYS64769.1"/>
    </source>
</evidence>
<gene>
    <name evidence="2" type="ORF">AN1_LOCUS20180</name>
</gene>
<dbReference type="Pfam" id="PF07734">
    <property type="entry name" value="FBA_1"/>
    <property type="match status" value="2"/>
</dbReference>
<name>A0A654FVI0_ARATH</name>
<reference evidence="2 3" key="1">
    <citation type="submission" date="2019-11" db="EMBL/GenBank/DDBJ databases">
        <authorList>
            <person name="Jiao W.-B."/>
            <person name="Schneeberger K."/>
        </authorList>
    </citation>
    <scope>NUCLEOTIDE SEQUENCE [LARGE SCALE GENOMIC DNA]</scope>
    <source>
        <strain evidence="3">cv. An-1</strain>
    </source>
</reference>
<proteinExistence type="predicted"/>
<dbReference type="NCBIfam" id="TIGR01640">
    <property type="entry name" value="F_box_assoc_1"/>
    <property type="match status" value="2"/>
</dbReference>